<sequence length="122" mass="13549">MILEHSSVGCFVTHCGAGSLTEGLINTCQMVLMPHLDSDHIINAKIMGRGLKVGVEVKKGQEDGLFTKESICEAVKTVMDDENEIGREVRTNHEKMRNLLLSHDFESSCVDGFCDKLQELVR</sequence>
<dbReference type="Pfam" id="PF00201">
    <property type="entry name" value="UDPGT"/>
    <property type="match status" value="1"/>
</dbReference>
<dbReference type="OrthoDB" id="5835829at2759"/>
<evidence type="ECO:0000313" key="2">
    <source>
        <dbReference type="EMBL" id="GAU26626.1"/>
    </source>
</evidence>
<name>A0A2Z6M425_TRISU</name>
<evidence type="ECO:0000313" key="3">
    <source>
        <dbReference type="Proteomes" id="UP000242715"/>
    </source>
</evidence>
<dbReference type="InterPro" id="IPR050481">
    <property type="entry name" value="UDP-glycosyltransf_plant"/>
</dbReference>
<protein>
    <submittedName>
        <fullName evidence="2">Uncharacterized protein</fullName>
    </submittedName>
</protein>
<dbReference type="InterPro" id="IPR002213">
    <property type="entry name" value="UDP_glucos_trans"/>
</dbReference>
<keyword evidence="3" id="KW-1185">Reference proteome</keyword>
<evidence type="ECO:0000256" key="1">
    <source>
        <dbReference type="ARBA" id="ARBA00022679"/>
    </source>
</evidence>
<dbReference type="SUPFAM" id="SSF53756">
    <property type="entry name" value="UDP-Glycosyltransferase/glycogen phosphorylase"/>
    <property type="match status" value="1"/>
</dbReference>
<dbReference type="PANTHER" id="PTHR48049">
    <property type="entry name" value="GLYCOSYLTRANSFERASE"/>
    <property type="match status" value="1"/>
</dbReference>
<dbReference type="AlphaFoldDB" id="A0A2Z6M425"/>
<dbReference type="GO" id="GO:0035251">
    <property type="term" value="F:UDP-glucosyltransferase activity"/>
    <property type="evidence" value="ECO:0007669"/>
    <property type="project" value="InterPro"/>
</dbReference>
<dbReference type="Proteomes" id="UP000242715">
    <property type="component" value="Unassembled WGS sequence"/>
</dbReference>
<reference evidence="3" key="1">
    <citation type="journal article" date="2017" name="Front. Plant Sci.">
        <title>Climate Clever Clovers: New Paradigm to Reduce the Environmental Footprint of Ruminants by Breeding Low Methanogenic Forages Utilizing Haplotype Variation.</title>
        <authorList>
            <person name="Kaur P."/>
            <person name="Appels R."/>
            <person name="Bayer P.E."/>
            <person name="Keeble-Gagnere G."/>
            <person name="Wang J."/>
            <person name="Hirakawa H."/>
            <person name="Shirasawa K."/>
            <person name="Vercoe P."/>
            <person name="Stefanova K."/>
            <person name="Durmic Z."/>
            <person name="Nichols P."/>
            <person name="Revell C."/>
            <person name="Isobe S.N."/>
            <person name="Edwards D."/>
            <person name="Erskine W."/>
        </authorList>
    </citation>
    <scope>NUCLEOTIDE SEQUENCE [LARGE SCALE GENOMIC DNA]</scope>
    <source>
        <strain evidence="3">cv. Daliak</strain>
    </source>
</reference>
<gene>
    <name evidence="2" type="ORF">TSUD_102330</name>
</gene>
<keyword evidence="1" id="KW-0808">Transferase</keyword>
<organism evidence="2 3">
    <name type="scientific">Trifolium subterraneum</name>
    <name type="common">Subterranean clover</name>
    <dbReference type="NCBI Taxonomy" id="3900"/>
    <lineage>
        <taxon>Eukaryota</taxon>
        <taxon>Viridiplantae</taxon>
        <taxon>Streptophyta</taxon>
        <taxon>Embryophyta</taxon>
        <taxon>Tracheophyta</taxon>
        <taxon>Spermatophyta</taxon>
        <taxon>Magnoliopsida</taxon>
        <taxon>eudicotyledons</taxon>
        <taxon>Gunneridae</taxon>
        <taxon>Pentapetalae</taxon>
        <taxon>rosids</taxon>
        <taxon>fabids</taxon>
        <taxon>Fabales</taxon>
        <taxon>Fabaceae</taxon>
        <taxon>Papilionoideae</taxon>
        <taxon>50 kb inversion clade</taxon>
        <taxon>NPAAA clade</taxon>
        <taxon>Hologalegina</taxon>
        <taxon>IRL clade</taxon>
        <taxon>Trifolieae</taxon>
        <taxon>Trifolium</taxon>
    </lineage>
</organism>
<dbReference type="EMBL" id="DF973339">
    <property type="protein sequence ID" value="GAU26626.1"/>
    <property type="molecule type" value="Genomic_DNA"/>
</dbReference>
<proteinExistence type="predicted"/>
<accession>A0A2Z6M425</accession>
<dbReference type="PANTHER" id="PTHR48049:SF126">
    <property type="entry name" value="ANTHOCYANIDIN 3-O-GLUCOSIDE 2''-O-GLUCOSYLTRANSFERASE-RELATED"/>
    <property type="match status" value="1"/>
</dbReference>
<dbReference type="Gene3D" id="3.40.50.2000">
    <property type="entry name" value="Glycogen Phosphorylase B"/>
    <property type="match status" value="1"/>
</dbReference>